<dbReference type="PRINTS" id="PR00105">
    <property type="entry name" value="C5METTRFRASE"/>
</dbReference>
<dbReference type="Pfam" id="PF00145">
    <property type="entry name" value="DNA_methylase"/>
    <property type="match status" value="1"/>
</dbReference>
<evidence type="ECO:0000256" key="2">
    <source>
        <dbReference type="ARBA" id="ARBA00022679"/>
    </source>
</evidence>
<keyword evidence="4" id="KW-0680">Restriction system</keyword>
<evidence type="ECO:0000256" key="6">
    <source>
        <dbReference type="RuleBase" id="RU000416"/>
    </source>
</evidence>
<dbReference type="Proteomes" id="UP000320806">
    <property type="component" value="Unassembled WGS sequence"/>
</dbReference>
<dbReference type="AlphaFoldDB" id="A0A542EGN6"/>
<dbReference type="SUPFAM" id="SSF53335">
    <property type="entry name" value="S-adenosyl-L-methionine-dependent methyltransferases"/>
    <property type="match status" value="1"/>
</dbReference>
<organism evidence="8 9">
    <name type="scientific">Yimella lutea</name>
    <dbReference type="NCBI Taxonomy" id="587872"/>
    <lineage>
        <taxon>Bacteria</taxon>
        <taxon>Bacillati</taxon>
        <taxon>Actinomycetota</taxon>
        <taxon>Actinomycetes</taxon>
        <taxon>Micrococcales</taxon>
        <taxon>Dermacoccaceae</taxon>
        <taxon>Yimella</taxon>
    </lineage>
</organism>
<dbReference type="InterPro" id="IPR031303">
    <property type="entry name" value="C5_meth_CS"/>
</dbReference>
<evidence type="ECO:0000256" key="5">
    <source>
        <dbReference type="PROSITE-ProRule" id="PRU01016"/>
    </source>
</evidence>
<proteinExistence type="inferred from homology"/>
<dbReference type="GO" id="GO:0032259">
    <property type="term" value="P:methylation"/>
    <property type="evidence" value="ECO:0007669"/>
    <property type="project" value="UniProtKB-KW"/>
</dbReference>
<keyword evidence="3 5" id="KW-0949">S-adenosyl-L-methionine</keyword>
<dbReference type="OrthoDB" id="9813719at2"/>
<dbReference type="GO" id="GO:0009307">
    <property type="term" value="P:DNA restriction-modification system"/>
    <property type="evidence" value="ECO:0007669"/>
    <property type="project" value="UniProtKB-KW"/>
</dbReference>
<dbReference type="InterPro" id="IPR050390">
    <property type="entry name" value="C5-Methyltransferase"/>
</dbReference>
<dbReference type="NCBIfam" id="TIGR00675">
    <property type="entry name" value="dcm"/>
    <property type="match status" value="1"/>
</dbReference>
<keyword evidence="9" id="KW-1185">Reference proteome</keyword>
<keyword evidence="2 5" id="KW-0808">Transferase</keyword>
<sequence>MSILPATEVTSRFYGVPLQRSARVELAPHDDSCDFDELGAWLTAHRGDRLAVDLFSGAGGLSHGLIDAGWTTAVAVDNDERALQTHRANFPGASVGLDLGSSDDRDILVDALKDATIDLVAGGPPCQPFSRAGRSKIRSLVDRAGRDPRDRRKELWAAYMDVVTRLRPRAVIMENVPDMGLSDDFRVLRVMESRFEALGYATDYRIVEAWRYGVPQHRRRLILLARRDIDRFDWPKATSQTTLGDAIGDLPPLEVTPLEAIGAAAMGYRGPATTPFQKLMRRGAGPTLHDHHTRRVRVDDHDVFASMTTTTLYSDIEESKRRYAADTFRDKYKRLDANGLSRTITAHIAKDGYWYIHPHQHRTITVREAARVQTFPDTFRFAGTRSDAFKQIGNAVPPMLGAAVARAVLPVEGRATIGDLPHWACTRKALDLWVGEQQKDPVAKYYLPGPRISVTQHAVASVLGGAPRDALQSVFGAAYGPLDAERFLAILARAGSSRRRLEGRLEQVVGRPELLADPVNLVDAAGWGKSEAMLLAVMRGVDLIWSGSPAQRVASRMHGQDPSNTVNRQTDGRARIARLVGAGDGAAARMAALRLLGVTTCVSDPLCGSCPLKEFCPSSKP</sequence>
<comment type="caution">
    <text evidence="8">The sequence shown here is derived from an EMBL/GenBank/DDBJ whole genome shotgun (WGS) entry which is preliminary data.</text>
</comment>
<dbReference type="PROSITE" id="PS00094">
    <property type="entry name" value="C5_MTASE_1"/>
    <property type="match status" value="1"/>
</dbReference>
<comment type="catalytic activity">
    <reaction evidence="7">
        <text>a 2'-deoxycytidine in DNA + S-adenosyl-L-methionine = a 5-methyl-2'-deoxycytidine in DNA + S-adenosyl-L-homocysteine + H(+)</text>
        <dbReference type="Rhea" id="RHEA:13681"/>
        <dbReference type="Rhea" id="RHEA-COMP:11369"/>
        <dbReference type="Rhea" id="RHEA-COMP:11370"/>
        <dbReference type="ChEBI" id="CHEBI:15378"/>
        <dbReference type="ChEBI" id="CHEBI:57856"/>
        <dbReference type="ChEBI" id="CHEBI:59789"/>
        <dbReference type="ChEBI" id="CHEBI:85452"/>
        <dbReference type="ChEBI" id="CHEBI:85454"/>
        <dbReference type="EC" id="2.1.1.37"/>
    </reaction>
</comment>
<dbReference type="EC" id="2.1.1.37" evidence="7"/>
<evidence type="ECO:0000256" key="3">
    <source>
        <dbReference type="ARBA" id="ARBA00022691"/>
    </source>
</evidence>
<dbReference type="InterPro" id="IPR029063">
    <property type="entry name" value="SAM-dependent_MTases_sf"/>
</dbReference>
<dbReference type="PROSITE" id="PS51679">
    <property type="entry name" value="SAM_MT_C5"/>
    <property type="match status" value="1"/>
</dbReference>
<dbReference type="InterPro" id="IPR018117">
    <property type="entry name" value="C5_DNA_meth_AS"/>
</dbReference>
<feature type="active site" evidence="5">
    <location>
        <position position="126"/>
    </location>
</feature>
<dbReference type="SMART" id="SM00525">
    <property type="entry name" value="FES"/>
    <property type="match status" value="1"/>
</dbReference>
<reference evidence="8 9" key="1">
    <citation type="submission" date="2019-06" db="EMBL/GenBank/DDBJ databases">
        <title>Sequencing the genomes of 1000 actinobacteria strains.</title>
        <authorList>
            <person name="Klenk H.-P."/>
        </authorList>
    </citation>
    <scope>NUCLEOTIDE SEQUENCE [LARGE SCALE GENOMIC DNA]</scope>
    <source>
        <strain evidence="8 9">DSM 19828</strain>
    </source>
</reference>
<dbReference type="InterPro" id="IPR001525">
    <property type="entry name" value="C5_MeTfrase"/>
</dbReference>
<dbReference type="PANTHER" id="PTHR10629">
    <property type="entry name" value="CYTOSINE-SPECIFIC METHYLTRANSFERASE"/>
    <property type="match status" value="1"/>
</dbReference>
<dbReference type="PROSITE" id="PS00095">
    <property type="entry name" value="C5_MTASE_2"/>
    <property type="match status" value="1"/>
</dbReference>
<dbReference type="InterPro" id="IPR003651">
    <property type="entry name" value="Endonuclease3_FeS-loop_motif"/>
</dbReference>
<dbReference type="GO" id="GO:0003677">
    <property type="term" value="F:DNA binding"/>
    <property type="evidence" value="ECO:0007669"/>
    <property type="project" value="TreeGrafter"/>
</dbReference>
<dbReference type="PANTHER" id="PTHR10629:SF52">
    <property type="entry name" value="DNA (CYTOSINE-5)-METHYLTRANSFERASE 1"/>
    <property type="match status" value="1"/>
</dbReference>
<name>A0A542EGN6_9MICO</name>
<dbReference type="GO" id="GO:0051539">
    <property type="term" value="F:4 iron, 4 sulfur cluster binding"/>
    <property type="evidence" value="ECO:0007669"/>
    <property type="project" value="InterPro"/>
</dbReference>
<evidence type="ECO:0000313" key="8">
    <source>
        <dbReference type="EMBL" id="TQJ14479.1"/>
    </source>
</evidence>
<evidence type="ECO:0000313" key="9">
    <source>
        <dbReference type="Proteomes" id="UP000320806"/>
    </source>
</evidence>
<evidence type="ECO:0000256" key="7">
    <source>
        <dbReference type="RuleBase" id="RU000417"/>
    </source>
</evidence>
<dbReference type="GO" id="GO:0044027">
    <property type="term" value="P:negative regulation of gene expression via chromosomal CpG island methylation"/>
    <property type="evidence" value="ECO:0007669"/>
    <property type="project" value="TreeGrafter"/>
</dbReference>
<dbReference type="EMBL" id="VFMO01000001">
    <property type="protein sequence ID" value="TQJ14479.1"/>
    <property type="molecule type" value="Genomic_DNA"/>
</dbReference>
<comment type="similarity">
    <text evidence="5 6">Belongs to the class I-like SAM-binding methyltransferase superfamily. C5-methyltransferase family.</text>
</comment>
<dbReference type="RefSeq" id="WP_141928282.1">
    <property type="nucleotide sequence ID" value="NZ_BAABCI010000011.1"/>
</dbReference>
<gene>
    <name evidence="8" type="ORF">FB459_1943</name>
</gene>
<accession>A0A542EGN6</accession>
<protein>
    <recommendedName>
        <fullName evidence="7">Cytosine-specific methyltransferase</fullName>
        <ecNumber evidence="7">2.1.1.37</ecNumber>
    </recommendedName>
</protein>
<dbReference type="Gene3D" id="3.40.50.150">
    <property type="entry name" value="Vaccinia Virus protein VP39"/>
    <property type="match status" value="1"/>
</dbReference>
<evidence type="ECO:0000256" key="1">
    <source>
        <dbReference type="ARBA" id="ARBA00022603"/>
    </source>
</evidence>
<evidence type="ECO:0000256" key="4">
    <source>
        <dbReference type="ARBA" id="ARBA00022747"/>
    </source>
</evidence>
<keyword evidence="1 5" id="KW-0489">Methyltransferase</keyword>
<dbReference type="GO" id="GO:0003886">
    <property type="term" value="F:DNA (cytosine-5-)-methyltransferase activity"/>
    <property type="evidence" value="ECO:0007669"/>
    <property type="project" value="UniProtKB-EC"/>
</dbReference>
<dbReference type="Gene3D" id="3.90.120.10">
    <property type="entry name" value="DNA Methylase, subunit A, domain 2"/>
    <property type="match status" value="1"/>
</dbReference>